<evidence type="ECO:0000256" key="1">
    <source>
        <dbReference type="SAM" id="MobiDB-lite"/>
    </source>
</evidence>
<dbReference type="AlphaFoldDB" id="S9UQL9"/>
<gene>
    <name evidence="2" type="ORF">STCU_02427</name>
</gene>
<evidence type="ECO:0000313" key="3">
    <source>
        <dbReference type="Proteomes" id="UP000015354"/>
    </source>
</evidence>
<feature type="region of interest" description="Disordered" evidence="1">
    <location>
        <begin position="483"/>
        <end position="523"/>
    </location>
</feature>
<dbReference type="OrthoDB" id="276008at2759"/>
<sequence>MLGVCEREELFDETHHFCPAVARRLAELLRQYKTEASQNPPAAAAENTTEVPDGGRSSPFYNTVLSPRRAVARVDVRGGGGLTVRDVDEMWDVLGRTPLNSPVHGFLAVRGKARVDSTITGLAYGVYPRLRSKHLQKLLHETSGLLPCGRIAVRLGFADVANVSPEIHMWRELNVLQNRLDEARKRATAHLQRMEKGVPQQRRWYWRSVLRSASGRLKLFPVDKADLLPRLEWVRDSLYAFVAFLELAEASGDTHIDTEVFIRKVFCSQLGTFAFTRNLYAEVESALKVPGANLTTLPVMEAMQVEYDRVMSLSQDTKDVLNEKVHPLNDLADRRRAQFESSGGAHATQSLRDDLFDEVVVEKFQHLAPPQVLHALETGNALKEAQLILRYAPGINPALRHAPIDVDQVVSKTVEVHQTNNYASLHDAQQYRTVEYTVCRLFAGKHCIGEGKGEHLMEAIQQAGQSMLFNYYLHKDMPGIVSSSGEEGEAAVAPLSGSQSPSRDSKIGTVRMREPQVQENISF</sequence>
<proteinExistence type="predicted"/>
<comment type="caution">
    <text evidence="2">The sequence shown here is derived from an EMBL/GenBank/DDBJ whole genome shotgun (WGS) entry which is preliminary data.</text>
</comment>
<name>S9UQL9_9TRYP</name>
<feature type="compositionally biased region" description="Basic and acidic residues" evidence="1">
    <location>
        <begin position="503"/>
        <end position="516"/>
    </location>
</feature>
<accession>S9UQL9</accession>
<feature type="region of interest" description="Disordered" evidence="1">
    <location>
        <begin position="35"/>
        <end position="61"/>
    </location>
</feature>
<dbReference type="EMBL" id="ATMH01002427">
    <property type="protein sequence ID" value="EPY33202.1"/>
    <property type="molecule type" value="Genomic_DNA"/>
</dbReference>
<evidence type="ECO:0000313" key="2">
    <source>
        <dbReference type="EMBL" id="EPY33202.1"/>
    </source>
</evidence>
<protein>
    <submittedName>
        <fullName evidence="2">Spliced leader RNA PSE-promoter transcription factor</fullName>
    </submittedName>
</protein>
<keyword evidence="3" id="KW-1185">Reference proteome</keyword>
<reference evidence="2 3" key="1">
    <citation type="journal article" date="2013" name="PLoS ONE">
        <title>Predicting the Proteins of Angomonas deanei, Strigomonas culicis and Their Respective Endosymbionts Reveals New Aspects of the Trypanosomatidae Family.</title>
        <authorList>
            <person name="Motta M.C."/>
            <person name="Martins A.C."/>
            <person name="de Souza S.S."/>
            <person name="Catta-Preta C.M."/>
            <person name="Silva R."/>
            <person name="Klein C.C."/>
            <person name="de Almeida L.G."/>
            <person name="de Lima Cunha O."/>
            <person name="Ciapina L.P."/>
            <person name="Brocchi M."/>
            <person name="Colabardini A.C."/>
            <person name="de Araujo Lima B."/>
            <person name="Machado C.R."/>
            <person name="de Almeida Soares C.M."/>
            <person name="Probst C.M."/>
            <person name="de Menezes C.B."/>
            <person name="Thompson C.E."/>
            <person name="Bartholomeu D.C."/>
            <person name="Gradia D.F."/>
            <person name="Pavoni D.P."/>
            <person name="Grisard E.C."/>
            <person name="Fantinatti-Garboggini F."/>
            <person name="Marchini F.K."/>
            <person name="Rodrigues-Luiz G.F."/>
            <person name="Wagner G."/>
            <person name="Goldman G.H."/>
            <person name="Fietto J.L."/>
            <person name="Elias M.C."/>
            <person name="Goldman M.H."/>
            <person name="Sagot M.F."/>
            <person name="Pereira M."/>
            <person name="Stoco P.H."/>
            <person name="de Mendonca-Neto R.P."/>
            <person name="Teixeira S.M."/>
            <person name="Maciel T.E."/>
            <person name="de Oliveira Mendes T.A."/>
            <person name="Urmenyi T.P."/>
            <person name="de Souza W."/>
            <person name="Schenkman S."/>
            <person name="de Vasconcelos A.T."/>
        </authorList>
    </citation>
    <scope>NUCLEOTIDE SEQUENCE [LARGE SCALE GENOMIC DNA]</scope>
</reference>
<dbReference type="Proteomes" id="UP000015354">
    <property type="component" value="Unassembled WGS sequence"/>
</dbReference>
<feature type="compositionally biased region" description="Polar residues" evidence="1">
    <location>
        <begin position="35"/>
        <end position="50"/>
    </location>
</feature>
<organism evidence="2 3">
    <name type="scientific">Strigomonas culicis</name>
    <dbReference type="NCBI Taxonomy" id="28005"/>
    <lineage>
        <taxon>Eukaryota</taxon>
        <taxon>Discoba</taxon>
        <taxon>Euglenozoa</taxon>
        <taxon>Kinetoplastea</taxon>
        <taxon>Metakinetoplastina</taxon>
        <taxon>Trypanosomatida</taxon>
        <taxon>Trypanosomatidae</taxon>
        <taxon>Strigomonadinae</taxon>
        <taxon>Strigomonas</taxon>
    </lineage>
</organism>